<dbReference type="EMBL" id="OBMR01000006">
    <property type="protein sequence ID" value="SOC03712.1"/>
    <property type="molecule type" value="Genomic_DNA"/>
</dbReference>
<dbReference type="AlphaFoldDB" id="A0A285S8L9"/>
<sequence length="168" mass="18886">MYEHRGTFNVVFQVTTAAAVLAAAAHPYQISLFVLLSLFQNHPKVSIALEIHIIIKNCVSVHRHTDSENVQTCKRHHKLVCSPCTLEKHNIHAMSLGGAWWLGRWGGLAGPIYLEEGQVDGPAVVLGWCMVYRCQMSALYWAMVRSLEKKPALAMFLTILRPHVRRSS</sequence>
<evidence type="ECO:0000313" key="2">
    <source>
        <dbReference type="Proteomes" id="UP000219563"/>
    </source>
</evidence>
<reference evidence="1 2" key="1">
    <citation type="submission" date="2017-08" db="EMBL/GenBank/DDBJ databases">
        <authorList>
            <person name="de Groot N.N."/>
        </authorList>
    </citation>
    <scope>NUCLEOTIDE SEQUENCE [LARGE SCALE GENOMIC DNA]</scope>
    <source>
        <strain evidence="1 2">DSM 9787</strain>
    </source>
</reference>
<name>A0A285S8L9_9FIRM</name>
<proteinExistence type="predicted"/>
<organism evidence="1 2">
    <name type="scientific">Pseudobutyrivibrio ruminis DSM 9787</name>
    <dbReference type="NCBI Taxonomy" id="1123011"/>
    <lineage>
        <taxon>Bacteria</taxon>
        <taxon>Bacillati</taxon>
        <taxon>Bacillota</taxon>
        <taxon>Clostridia</taxon>
        <taxon>Lachnospirales</taxon>
        <taxon>Lachnospiraceae</taxon>
        <taxon>Pseudobutyrivibrio</taxon>
    </lineage>
</organism>
<accession>A0A285S8L9</accession>
<evidence type="ECO:0000313" key="1">
    <source>
        <dbReference type="EMBL" id="SOC03712.1"/>
    </source>
</evidence>
<gene>
    <name evidence="1" type="ORF">SAMN02910411_1919</name>
</gene>
<protein>
    <submittedName>
        <fullName evidence="1">Uncharacterized protein</fullName>
    </submittedName>
</protein>
<dbReference type="Proteomes" id="UP000219563">
    <property type="component" value="Unassembled WGS sequence"/>
</dbReference>